<feature type="transmembrane region" description="Helical" evidence="11">
    <location>
        <begin position="418"/>
        <end position="437"/>
    </location>
</feature>
<evidence type="ECO:0000256" key="3">
    <source>
        <dbReference type="ARBA" id="ARBA00022448"/>
    </source>
</evidence>
<evidence type="ECO:0000313" key="12">
    <source>
        <dbReference type="EMBL" id="NMG75379.1"/>
    </source>
</evidence>
<evidence type="ECO:0000256" key="4">
    <source>
        <dbReference type="ARBA" id="ARBA00022475"/>
    </source>
</evidence>
<keyword evidence="3" id="KW-0813">Transport</keyword>
<dbReference type="CDD" id="cd11474">
    <property type="entry name" value="SLC5sbd_CHT"/>
    <property type="match status" value="1"/>
</dbReference>
<keyword evidence="9" id="KW-0915">Sodium</keyword>
<proteinExistence type="inferred from homology"/>
<organism evidence="12 13">
    <name type="scientific">Aromatoleum diolicum</name>
    <dbReference type="NCBI Taxonomy" id="75796"/>
    <lineage>
        <taxon>Bacteria</taxon>
        <taxon>Pseudomonadati</taxon>
        <taxon>Pseudomonadota</taxon>
        <taxon>Betaproteobacteria</taxon>
        <taxon>Rhodocyclales</taxon>
        <taxon>Rhodocyclaceae</taxon>
        <taxon>Aromatoleum</taxon>
    </lineage>
</organism>
<gene>
    <name evidence="12" type="ORF">GPA25_11485</name>
</gene>
<evidence type="ECO:0000256" key="7">
    <source>
        <dbReference type="ARBA" id="ARBA00022989"/>
    </source>
</evidence>
<dbReference type="Proteomes" id="UP000648984">
    <property type="component" value="Unassembled WGS sequence"/>
</dbReference>
<evidence type="ECO:0000256" key="2">
    <source>
        <dbReference type="ARBA" id="ARBA00006434"/>
    </source>
</evidence>
<keyword evidence="8 11" id="KW-0472">Membrane</keyword>
<evidence type="ECO:0000256" key="8">
    <source>
        <dbReference type="ARBA" id="ARBA00023136"/>
    </source>
</evidence>
<dbReference type="InterPro" id="IPR001734">
    <property type="entry name" value="Na/solute_symporter"/>
</dbReference>
<keyword evidence="9" id="KW-0406">Ion transport</keyword>
<comment type="caution">
    <text evidence="12">The sequence shown here is derived from an EMBL/GenBank/DDBJ whole genome shotgun (WGS) entry which is preliminary data.</text>
</comment>
<feature type="transmembrane region" description="Helical" evidence="11">
    <location>
        <begin position="226"/>
        <end position="243"/>
    </location>
</feature>
<evidence type="ECO:0000256" key="6">
    <source>
        <dbReference type="ARBA" id="ARBA00022847"/>
    </source>
</evidence>
<keyword evidence="4" id="KW-1003">Cell membrane</keyword>
<feature type="transmembrane region" description="Helical" evidence="11">
    <location>
        <begin position="115"/>
        <end position="140"/>
    </location>
</feature>
<dbReference type="PROSITE" id="PS50283">
    <property type="entry name" value="NA_SOLUT_SYMP_3"/>
    <property type="match status" value="1"/>
</dbReference>
<comment type="similarity">
    <text evidence="2 10">Belongs to the sodium:solute symporter (SSF) (TC 2.A.21) family.</text>
</comment>
<sequence>MLIGFVIAYLLVSIGVGLYAATKVKTTTDYVAAGRHLPLYIVTATVFATWFGSETVLGISATFIDEGLRGLWSDPFGASLCLILVGLFFARPLYRMNLLTLGDYYRTRYGRTVEVLCSLAIVISYLGWVAAQITALGLVFNILTDGAISNEAGMMIGAAVVLIYTLFGGMWSVALTDFMQMIVIIIGLFYIAWLVGDMAGGVGMVLNHASEAGKFNFLPAFEAKDIIAFLAGILTMGFGSIPQQDVFQRLNSARNEKIAVRGTLLGGSGYFVFAFVPLFIAYSAALIDPELVAEYQDSDSQQILPQLILTHTPLFAQVMFFGALLSAIMSTASGTLLAPSVTFSENILRGTFPRMKDHSFLWLTRSVVVAFALLITWYAMNTEESIHGMVENAYKVTLATAFVPLAFGLYWKRASTQGALASILLGLVVWVLLEIVAPEADVPPHFAGMLAGIIGMLAGSLLPQTLVKPVHGHVASHLQTSHHGHAGH</sequence>
<dbReference type="Pfam" id="PF00474">
    <property type="entry name" value="SSF"/>
    <property type="match status" value="1"/>
</dbReference>
<dbReference type="InterPro" id="IPR018212">
    <property type="entry name" value="Na/solute_symporter_CS"/>
</dbReference>
<keyword evidence="7 11" id="KW-1133">Transmembrane helix</keyword>
<dbReference type="InterPro" id="IPR038377">
    <property type="entry name" value="Na/Glc_symporter_sf"/>
</dbReference>
<dbReference type="PANTHER" id="PTHR48086">
    <property type="entry name" value="SODIUM/PROLINE SYMPORTER-RELATED"/>
    <property type="match status" value="1"/>
</dbReference>
<evidence type="ECO:0000256" key="5">
    <source>
        <dbReference type="ARBA" id="ARBA00022692"/>
    </source>
</evidence>
<keyword evidence="13" id="KW-1185">Reference proteome</keyword>
<protein>
    <submittedName>
        <fullName evidence="12">Sodium:solute symporter</fullName>
    </submittedName>
</protein>
<feature type="transmembrane region" description="Helical" evidence="11">
    <location>
        <begin position="359"/>
        <end position="380"/>
    </location>
</feature>
<dbReference type="EMBL" id="WTVQ01000017">
    <property type="protein sequence ID" value="NMG75379.1"/>
    <property type="molecule type" value="Genomic_DNA"/>
</dbReference>
<feature type="transmembrane region" description="Helical" evidence="11">
    <location>
        <begin position="152"/>
        <end position="175"/>
    </location>
</feature>
<feature type="transmembrane region" description="Helical" evidence="11">
    <location>
        <begin position="182"/>
        <end position="206"/>
    </location>
</feature>
<feature type="transmembrane region" description="Helical" evidence="11">
    <location>
        <begin position="392"/>
        <end position="411"/>
    </location>
</feature>
<feature type="transmembrane region" description="Helical" evidence="11">
    <location>
        <begin position="37"/>
        <end position="64"/>
    </location>
</feature>
<dbReference type="Gene3D" id="1.20.1730.10">
    <property type="entry name" value="Sodium/glucose cotransporter"/>
    <property type="match status" value="1"/>
</dbReference>
<accession>A0ABX1QAH1</accession>
<evidence type="ECO:0000256" key="1">
    <source>
        <dbReference type="ARBA" id="ARBA00004141"/>
    </source>
</evidence>
<feature type="transmembrane region" description="Helical" evidence="11">
    <location>
        <begin position="76"/>
        <end position="94"/>
    </location>
</feature>
<dbReference type="PROSITE" id="PS00457">
    <property type="entry name" value="NA_SOLUT_SYMP_2"/>
    <property type="match status" value="1"/>
</dbReference>
<feature type="transmembrane region" description="Helical" evidence="11">
    <location>
        <begin position="6"/>
        <end position="25"/>
    </location>
</feature>
<keyword evidence="6" id="KW-0769">Symport</keyword>
<dbReference type="RefSeq" id="WP_169260529.1">
    <property type="nucleotide sequence ID" value="NZ_WTVQ01000017.1"/>
</dbReference>
<evidence type="ECO:0000256" key="11">
    <source>
        <dbReference type="SAM" id="Phobius"/>
    </source>
</evidence>
<evidence type="ECO:0000313" key="13">
    <source>
        <dbReference type="Proteomes" id="UP000648984"/>
    </source>
</evidence>
<feature type="transmembrane region" description="Helical" evidence="11">
    <location>
        <begin position="264"/>
        <end position="287"/>
    </location>
</feature>
<keyword evidence="9" id="KW-0739">Sodium transport</keyword>
<evidence type="ECO:0000256" key="10">
    <source>
        <dbReference type="RuleBase" id="RU362091"/>
    </source>
</evidence>
<evidence type="ECO:0000256" key="9">
    <source>
        <dbReference type="ARBA" id="ARBA00023201"/>
    </source>
</evidence>
<feature type="transmembrane region" description="Helical" evidence="11">
    <location>
        <begin position="443"/>
        <end position="462"/>
    </location>
</feature>
<feature type="transmembrane region" description="Helical" evidence="11">
    <location>
        <begin position="314"/>
        <end position="338"/>
    </location>
</feature>
<comment type="subcellular location">
    <subcellularLocation>
        <location evidence="1">Membrane</location>
        <topology evidence="1">Multi-pass membrane protein</topology>
    </subcellularLocation>
</comment>
<keyword evidence="5 11" id="KW-0812">Transmembrane</keyword>
<dbReference type="InterPro" id="IPR050277">
    <property type="entry name" value="Sodium:Solute_Symporter"/>
</dbReference>
<name>A0ABX1QAH1_9RHOO</name>
<dbReference type="PANTHER" id="PTHR48086:SF7">
    <property type="entry name" value="SODIUM-SOLUTE SYMPORTER-RELATED"/>
    <property type="match status" value="1"/>
</dbReference>
<reference evidence="12 13" key="1">
    <citation type="submission" date="2019-12" db="EMBL/GenBank/DDBJ databases">
        <title>Comparative genomics gives insights into the taxonomy of the Azoarcus-Aromatoleum group and reveals separate origins of nif in the plant-associated Azoarcus and non-plant-associated Aromatoleum sub-groups.</title>
        <authorList>
            <person name="Lafos M."/>
            <person name="Maluk M."/>
            <person name="Batista M."/>
            <person name="Junghare M."/>
            <person name="Carmona M."/>
            <person name="Faoro H."/>
            <person name="Cruz L.M."/>
            <person name="Battistoni F."/>
            <person name="De Souza E."/>
            <person name="Pedrosa F."/>
            <person name="Chen W.-M."/>
            <person name="Poole P.S."/>
            <person name="Dixon R.A."/>
            <person name="James E.K."/>
        </authorList>
    </citation>
    <scope>NUCLEOTIDE SEQUENCE [LARGE SCALE GENOMIC DNA]</scope>
    <source>
        <strain evidence="12 13">22Lin</strain>
    </source>
</reference>